<proteinExistence type="predicted"/>
<organism evidence="1">
    <name type="scientific">hydrothermal vent metagenome</name>
    <dbReference type="NCBI Taxonomy" id="652676"/>
    <lineage>
        <taxon>unclassified sequences</taxon>
        <taxon>metagenomes</taxon>
        <taxon>ecological metagenomes</taxon>
    </lineage>
</organism>
<accession>A0A3B1CE14</accession>
<name>A0A3B1CE14_9ZZZZ</name>
<sequence length="33" mass="3781">VIIRKRPQPVGTIDYDLDSFSSAKKISEDEHVH</sequence>
<gene>
    <name evidence="1" type="ORF">MNBD_IGNAVI01-1612</name>
</gene>
<dbReference type="AlphaFoldDB" id="A0A3B1CE14"/>
<dbReference type="EMBL" id="UOGD01000414">
    <property type="protein sequence ID" value="VAX28459.1"/>
    <property type="molecule type" value="Genomic_DNA"/>
</dbReference>
<feature type="non-terminal residue" evidence="1">
    <location>
        <position position="1"/>
    </location>
</feature>
<protein>
    <submittedName>
        <fullName evidence="1">Uncharacterized protein</fullName>
    </submittedName>
</protein>
<reference evidence="1" key="1">
    <citation type="submission" date="2018-06" db="EMBL/GenBank/DDBJ databases">
        <authorList>
            <person name="Zhirakovskaya E."/>
        </authorList>
    </citation>
    <scope>NUCLEOTIDE SEQUENCE</scope>
</reference>
<evidence type="ECO:0000313" key="1">
    <source>
        <dbReference type="EMBL" id="VAX28459.1"/>
    </source>
</evidence>